<feature type="region of interest" description="Disordered" evidence="1">
    <location>
        <begin position="1"/>
        <end position="23"/>
    </location>
</feature>
<gene>
    <name evidence="2" type="ORF">FB45DRAFT_1021853</name>
</gene>
<dbReference type="AlphaFoldDB" id="A0AAD7C771"/>
<protein>
    <submittedName>
        <fullName evidence="2">Uncharacterized protein</fullName>
    </submittedName>
</protein>
<proteinExistence type="predicted"/>
<keyword evidence="3" id="KW-1185">Reference proteome</keyword>
<dbReference type="EMBL" id="JARKIF010000004">
    <property type="protein sequence ID" value="KAJ7641077.1"/>
    <property type="molecule type" value="Genomic_DNA"/>
</dbReference>
<comment type="caution">
    <text evidence="2">The sequence shown here is derived from an EMBL/GenBank/DDBJ whole genome shotgun (WGS) entry which is preliminary data.</text>
</comment>
<feature type="region of interest" description="Disordered" evidence="1">
    <location>
        <begin position="871"/>
        <end position="907"/>
    </location>
</feature>
<name>A0AAD7C771_9AGAR</name>
<organism evidence="2 3">
    <name type="scientific">Roridomyces roridus</name>
    <dbReference type="NCBI Taxonomy" id="1738132"/>
    <lineage>
        <taxon>Eukaryota</taxon>
        <taxon>Fungi</taxon>
        <taxon>Dikarya</taxon>
        <taxon>Basidiomycota</taxon>
        <taxon>Agaricomycotina</taxon>
        <taxon>Agaricomycetes</taxon>
        <taxon>Agaricomycetidae</taxon>
        <taxon>Agaricales</taxon>
        <taxon>Marasmiineae</taxon>
        <taxon>Mycenaceae</taxon>
        <taxon>Roridomyces</taxon>
    </lineage>
</organism>
<dbReference type="Proteomes" id="UP001221142">
    <property type="component" value="Unassembled WGS sequence"/>
</dbReference>
<evidence type="ECO:0000313" key="2">
    <source>
        <dbReference type="EMBL" id="KAJ7641077.1"/>
    </source>
</evidence>
<sequence>MPCGGTRQRKREREGGPSVVKPGPVSWVKGSKLRFFEERKDAFIAASAAKKSTVFYNGFIREFTAVAADVVADEDVDSLDPEVATGRAKFEGQLRMKVTAWYNGHYGESRKKTASDDVPTFKKLFDKPELGPTAPTKQRVLDYYSNKFYHTRIKDRVIARWAAVSKLENPPHILIVRKAVTKVVWLSETPEFKAEVTAAMEKEHQLALQAHALAASLDTPQTAQEYQTAIHNAGYYLQPFVDAVRGYFGQNVSLFLAHAGTTNEIVPRVWSQVDPIGFAALQNSMIAFTEKCFTEAECRARVLNTTPPTVNSPTPADSRNSIPTTTAPIPTILPPAAAHTQGQQEPHQSALDGLLSLDDLNEDIFPPHNDDGVPLIDTTLFDNTLAFMTDEEAQALEELAHLTPEELDALIGKMGEAGEVRWKAGSARIRKALAGEIDALPETERMLYKNRLEQMSAAELEEENNLAEEWRVLRRINSGMAIAAAMAESDAEEDVDMTAPLPANDPPAPPLTSDDPPAPPPASNDPTAPPPANNDPPAPPPANNDPPAPPPASNNLPAPPPASNDPPALPPVQNELPPLPPANQESPPLPPASNDKTPSPPSDDSPPPPPVDDDPPPPPPPSNPPTPPPTGSELPQRERSHTPASGDESPEPPHPSDNTLGTPPPPPVTTRPVPRPKYKWSEPTAAWSAEVKCAYGAFQRGKEWGSEWKRLVDAVVKLERLWSFPDRGLTAAPPGKERPEEVEAWMRDQRKWGERVVLQSGVGPRDQVGSFSARWWAWLGAAQPAGRVTGGGWKGVEEMSANTWDELAKMHGRNGMLLYAAGLLWWGEAVQLSDDAEALRADWLLAVHDLTAILEATMKRIPSVKKAVKASERNSAVMTRSQAAQSVPQTRAGTKRKAGDTDSGKAK</sequence>
<feature type="compositionally biased region" description="Pro residues" evidence="1">
    <location>
        <begin position="503"/>
        <end position="570"/>
    </location>
</feature>
<evidence type="ECO:0000256" key="1">
    <source>
        <dbReference type="SAM" id="MobiDB-lite"/>
    </source>
</evidence>
<feature type="compositionally biased region" description="Pro residues" evidence="1">
    <location>
        <begin position="662"/>
        <end position="675"/>
    </location>
</feature>
<feature type="region of interest" description="Disordered" evidence="1">
    <location>
        <begin position="487"/>
        <end position="679"/>
    </location>
</feature>
<feature type="compositionally biased region" description="Polar residues" evidence="1">
    <location>
        <begin position="873"/>
        <end position="892"/>
    </location>
</feature>
<reference evidence="2" key="1">
    <citation type="submission" date="2023-03" db="EMBL/GenBank/DDBJ databases">
        <title>Massive genome expansion in bonnet fungi (Mycena s.s.) driven by repeated elements and novel gene families across ecological guilds.</title>
        <authorList>
            <consortium name="Lawrence Berkeley National Laboratory"/>
            <person name="Harder C.B."/>
            <person name="Miyauchi S."/>
            <person name="Viragh M."/>
            <person name="Kuo A."/>
            <person name="Thoen E."/>
            <person name="Andreopoulos B."/>
            <person name="Lu D."/>
            <person name="Skrede I."/>
            <person name="Drula E."/>
            <person name="Henrissat B."/>
            <person name="Morin E."/>
            <person name="Kohler A."/>
            <person name="Barry K."/>
            <person name="LaButti K."/>
            <person name="Morin E."/>
            <person name="Salamov A."/>
            <person name="Lipzen A."/>
            <person name="Mereny Z."/>
            <person name="Hegedus B."/>
            <person name="Baldrian P."/>
            <person name="Stursova M."/>
            <person name="Weitz H."/>
            <person name="Taylor A."/>
            <person name="Grigoriev I.V."/>
            <person name="Nagy L.G."/>
            <person name="Martin F."/>
            <person name="Kauserud H."/>
        </authorList>
    </citation>
    <scope>NUCLEOTIDE SEQUENCE</scope>
    <source>
        <strain evidence="2">9284</strain>
    </source>
</reference>
<feature type="compositionally biased region" description="Basic and acidic residues" evidence="1">
    <location>
        <begin position="897"/>
        <end position="907"/>
    </location>
</feature>
<accession>A0AAD7C771</accession>
<feature type="compositionally biased region" description="Pro residues" evidence="1">
    <location>
        <begin position="577"/>
        <end position="591"/>
    </location>
</feature>
<evidence type="ECO:0000313" key="3">
    <source>
        <dbReference type="Proteomes" id="UP001221142"/>
    </source>
</evidence>
<feature type="compositionally biased region" description="Pro residues" evidence="1">
    <location>
        <begin position="598"/>
        <end position="630"/>
    </location>
</feature>